<dbReference type="PANTHER" id="PTHR48079:SF6">
    <property type="entry name" value="NAD(P)-BINDING DOMAIN-CONTAINING PROTEIN-RELATED"/>
    <property type="match status" value="1"/>
</dbReference>
<dbReference type="PANTHER" id="PTHR48079">
    <property type="entry name" value="PROTEIN YEEZ"/>
    <property type="match status" value="1"/>
</dbReference>
<gene>
    <name evidence="2" type="ORF">CWD77_07240</name>
</gene>
<dbReference type="Proteomes" id="UP000233398">
    <property type="component" value="Unassembled WGS sequence"/>
</dbReference>
<accession>A0A2N0VM30</accession>
<dbReference type="GO" id="GO:0004029">
    <property type="term" value="F:aldehyde dehydrogenase (NAD+) activity"/>
    <property type="evidence" value="ECO:0007669"/>
    <property type="project" value="TreeGrafter"/>
</dbReference>
<dbReference type="InterPro" id="IPR036291">
    <property type="entry name" value="NAD(P)-bd_dom_sf"/>
</dbReference>
<dbReference type="InterPro" id="IPR016040">
    <property type="entry name" value="NAD(P)-bd_dom"/>
</dbReference>
<evidence type="ECO:0000313" key="2">
    <source>
        <dbReference type="EMBL" id="PKD45232.1"/>
    </source>
</evidence>
<dbReference type="SUPFAM" id="SSF51735">
    <property type="entry name" value="NAD(P)-binding Rossmann-fold domains"/>
    <property type="match status" value="1"/>
</dbReference>
<reference evidence="2 3" key="1">
    <citation type="submission" date="2017-11" db="EMBL/GenBank/DDBJ databases">
        <title>Rhodohalobacter 15182 sp. nov., isolated from a salt lake.</title>
        <authorList>
            <person name="Han S."/>
        </authorList>
    </citation>
    <scope>NUCLEOTIDE SEQUENCE [LARGE SCALE GENOMIC DNA]</scope>
    <source>
        <strain evidence="2 3">15182</strain>
    </source>
</reference>
<dbReference type="OrthoDB" id="751203at2"/>
<dbReference type="AlphaFoldDB" id="A0A2N0VM30"/>
<dbReference type="EMBL" id="PISP01000001">
    <property type="protein sequence ID" value="PKD45232.1"/>
    <property type="molecule type" value="Genomic_DNA"/>
</dbReference>
<feature type="domain" description="NAD(P)-binding" evidence="1">
    <location>
        <begin position="9"/>
        <end position="175"/>
    </location>
</feature>
<proteinExistence type="predicted"/>
<keyword evidence="3" id="KW-1185">Reference proteome</keyword>
<dbReference type="Gene3D" id="3.40.50.720">
    <property type="entry name" value="NAD(P)-binding Rossmann-like Domain"/>
    <property type="match status" value="1"/>
</dbReference>
<dbReference type="InterPro" id="IPR051783">
    <property type="entry name" value="NAD(P)-dependent_oxidoreduct"/>
</dbReference>
<evidence type="ECO:0000259" key="1">
    <source>
        <dbReference type="Pfam" id="PF13460"/>
    </source>
</evidence>
<dbReference type="RefSeq" id="WP_101072805.1">
    <property type="nucleotide sequence ID" value="NZ_PISP01000001.1"/>
</dbReference>
<dbReference type="Pfam" id="PF13460">
    <property type="entry name" value="NAD_binding_10"/>
    <property type="match status" value="1"/>
</dbReference>
<protein>
    <submittedName>
        <fullName evidence="2">NAD(P)-dependent oxidoreductase</fullName>
    </submittedName>
</protein>
<name>A0A2N0VM30_9BACT</name>
<comment type="caution">
    <text evidence="2">The sequence shown here is derived from an EMBL/GenBank/DDBJ whole genome shotgun (WGS) entry which is preliminary data.</text>
</comment>
<evidence type="ECO:0000313" key="3">
    <source>
        <dbReference type="Proteomes" id="UP000233398"/>
    </source>
</evidence>
<organism evidence="2 3">
    <name type="scientific">Rhodohalobacter barkolensis</name>
    <dbReference type="NCBI Taxonomy" id="2053187"/>
    <lineage>
        <taxon>Bacteria</taxon>
        <taxon>Pseudomonadati</taxon>
        <taxon>Balneolota</taxon>
        <taxon>Balneolia</taxon>
        <taxon>Balneolales</taxon>
        <taxon>Balneolaceae</taxon>
        <taxon>Rhodohalobacter</taxon>
    </lineage>
</organism>
<dbReference type="GO" id="GO:0005737">
    <property type="term" value="C:cytoplasm"/>
    <property type="evidence" value="ECO:0007669"/>
    <property type="project" value="TreeGrafter"/>
</dbReference>
<sequence>MTISVLGCGWLGFPLAQKLMSEGFNLKGSTTSEKKFKEIKNSGIEPYLLSLPDQIEDSSSKSFWDADILFLNIPPQRGSDSVEKDYPDLIKIITQKAKSEDIKWIIFASSTSVYSSEGGVTHENEAKMGNASRPSGEAVLAAEEVLKNSGMDSTIIRFGGLYGYGRHPVKYLAGKKDLSGASKPVNLIHQTDCLNIIHEVIKQDKKNEVYNAVSDGHPPRKEFYKSAAQHFNLTEPGFSSENGDKQYRVISNNKLKHELGYTFSYPNPMDHTP</sequence>